<evidence type="ECO:0000313" key="2">
    <source>
        <dbReference type="Proteomes" id="UP001139721"/>
    </source>
</evidence>
<name>A0A9X2CZU2_9GAMM</name>
<protein>
    <recommendedName>
        <fullName evidence="3">Dot/Icm secretion system substrate</fullName>
    </recommendedName>
</protein>
<dbReference type="Proteomes" id="UP001139721">
    <property type="component" value="Unassembled WGS sequence"/>
</dbReference>
<dbReference type="RefSeq" id="WP_250419634.1">
    <property type="nucleotide sequence ID" value="NZ_JAJKBJ010000003.1"/>
</dbReference>
<gene>
    <name evidence="1" type="ORF">LOX96_03860</name>
</gene>
<keyword evidence="2" id="KW-1185">Reference proteome</keyword>
<dbReference type="EMBL" id="JAJKBJ010000003">
    <property type="protein sequence ID" value="MCL9683217.1"/>
    <property type="molecule type" value="Genomic_DNA"/>
</dbReference>
<organism evidence="1 2">
    <name type="scientific">Legionella maioricensis</name>
    <dbReference type="NCBI Taxonomy" id="2896528"/>
    <lineage>
        <taxon>Bacteria</taxon>
        <taxon>Pseudomonadati</taxon>
        <taxon>Pseudomonadota</taxon>
        <taxon>Gammaproteobacteria</taxon>
        <taxon>Legionellales</taxon>
        <taxon>Legionellaceae</taxon>
        <taxon>Legionella</taxon>
    </lineage>
</organism>
<dbReference type="AlphaFoldDB" id="A0A9X2CZU2"/>
<sequence>MTNSSLQDFELLKAAMGNTVFLRNINANEENQSDFLIMLETNKLTHQQILELVTLTQNEQVRSLLIMHLLSHQDYLTSLKGESILARLTNAETHLPSRLNALVHQVDIKILSEAVIDKLPPETAVSILCSVPHFHQFKEEQIESLLKKYPYPQVIIYWLNHYSSMPNAHFTLAHLMKGADTHISTELTKMNEMKREAIITNMIKHLELFNPATKILYEHNEEMRLILAIRLFLNGHHHKAYVTYINRLTDKLLLQNHQFSLQAVQLLISLHEKEEFTELTKKTAHLTNHYVRANAQAGEIGLFYQSGRVTIESMKQRIQLNASVPKTISPAKGFFANFLSTKKTEESKEQAAGPIPENTLVAQLAEHKKHVIALAYFLIHFKGDDAKISLVVNDYLNFYVQETRVVNQHKYLYPLADLIIRPELDRSIREQLFNCFLRYPDLYDEQISFILFLFDAKRTIQYFGLKGGEKNYTQVVNLCTWALRKLAPDTHQEMITIATTARSEALLELSFNQGNGFFARLFTRLKRCWVSGWTGFFLPNLPFYVAPVSFNISQDPVTSIEAGQGTQLLPYKSAPDLPTLLKEMTPPLTQDTLDELIEALNVFSLKTRLKNELEVRQKLHDLFQKLFEDGKETNKMDGWLMQNQPHLIANCIRLLELTLIQGSPTNALSLLKKIDDASPHLQQITRELTCSFPELLEEKTIVQNIPAVTESNLLETTLETTSELAYSAFNWAKSELGAFFKSSIPHPPPGSSEKDPSKGLVV</sequence>
<proteinExistence type="predicted"/>
<evidence type="ECO:0008006" key="3">
    <source>
        <dbReference type="Google" id="ProtNLM"/>
    </source>
</evidence>
<comment type="caution">
    <text evidence="1">The sequence shown here is derived from an EMBL/GenBank/DDBJ whole genome shotgun (WGS) entry which is preliminary data.</text>
</comment>
<evidence type="ECO:0000313" key="1">
    <source>
        <dbReference type="EMBL" id="MCL9683217.1"/>
    </source>
</evidence>
<reference evidence="1" key="1">
    <citation type="submission" date="2021-11" db="EMBL/GenBank/DDBJ databases">
        <title>Legionella maioricencis sp. nov., a new species isolated from hot water samples in Mallorca.</title>
        <authorList>
            <person name="Crespi S."/>
            <person name="Drasar V."/>
            <person name="Salva-Serra F."/>
            <person name="Jaen-Luchoro D."/>
            <person name="Pineiro-Iglesias B."/>
            <person name="Aliaga F."/>
            <person name="Fernandez-Juarez V."/>
            <person name="Coll G."/>
            <person name="Moore E.R.B."/>
            <person name="Bennasar-Figueras A."/>
        </authorList>
    </citation>
    <scope>NUCLEOTIDE SEQUENCE</scope>
    <source>
        <strain evidence="1">HCPI-6</strain>
    </source>
</reference>
<accession>A0A9X2CZU2</accession>